<keyword evidence="3" id="KW-1185">Reference proteome</keyword>
<dbReference type="EMBL" id="CZPT02001628">
    <property type="protein sequence ID" value="SCU71436.1"/>
    <property type="molecule type" value="Genomic_DNA"/>
</dbReference>
<dbReference type="VEuPathDB" id="TriTrypDB:TEOVI_000301700"/>
<gene>
    <name evidence="2" type="ORF">TEOVI_000301700</name>
</gene>
<feature type="domain" description="Trypanosoma Tc-38 (p38) protein" evidence="1">
    <location>
        <begin position="12"/>
        <end position="92"/>
    </location>
</feature>
<evidence type="ECO:0000313" key="3">
    <source>
        <dbReference type="Proteomes" id="UP000195570"/>
    </source>
</evidence>
<reference evidence="2" key="1">
    <citation type="submission" date="2016-09" db="EMBL/GenBank/DDBJ databases">
        <authorList>
            <person name="Hebert L."/>
            <person name="Moumen B."/>
        </authorList>
    </citation>
    <scope>NUCLEOTIDE SEQUENCE [LARGE SCALE GENOMIC DNA]</scope>
    <source>
        <strain evidence="2">OVI</strain>
    </source>
</reference>
<protein>
    <recommendedName>
        <fullName evidence="1">Trypanosoma Tc-38 (p38) protein domain-containing protein</fullName>
    </recommendedName>
</protein>
<organism evidence="2 3">
    <name type="scientific">Trypanosoma equiperdum</name>
    <dbReference type="NCBI Taxonomy" id="5694"/>
    <lineage>
        <taxon>Eukaryota</taxon>
        <taxon>Discoba</taxon>
        <taxon>Euglenozoa</taxon>
        <taxon>Kinetoplastea</taxon>
        <taxon>Metakinetoplastina</taxon>
        <taxon>Trypanosomatida</taxon>
        <taxon>Trypanosomatidae</taxon>
        <taxon>Trypanosoma</taxon>
    </lineage>
</organism>
<dbReference type="InterPro" id="IPR045399">
    <property type="entry name" value="Tc-38"/>
</dbReference>
<proteinExistence type="predicted"/>
<accession>A0A1G4IGB7</accession>
<evidence type="ECO:0000313" key="2">
    <source>
        <dbReference type="EMBL" id="SCU71436.1"/>
    </source>
</evidence>
<sequence length="590" mass="66238">MTKWRWKTPHLFTGAFFPEEICRGLIVFASRYKLESNVWVPKRLVKGLKEGITLLPNAILCDVLLIPGCAVTDLAALGHDRILVNAAHTTDVEFFEDYKGNIAAGLHGSFPLSSVGAPFGESRVKALKLIAGKACFRSPYWVGEGCSSRRLINAEQTPFQGRYNPSDCVLYEPHSLTNQPFPRPISILMRRKALRCGYVSRTWVTMAEGASFGVNVSREGMRDYPPILTSYFSGKGGAHAVEYFCADQFENADVFPTKKEIDLAVGGVTIGQMKVSGFPFLSSLAREPVSTVRHRCLAEEVAKLSLPVLFSLSRMATVHCTNREFQKALQRFALLRGYANPYFVLHTDEVGGVVRLKPREQGITFVAPGIHDTHCGMQSSSCFFNVEQFEDPLHLEEMIMKTPTMFLNQAPVFGISCAWECVRAQCAKKTLSRMWIPATFLDYLSDRWTLSPDAFRVEHMYSASGRPFVIYNMSDVKVPAEALKWWPSYIPHDILNKPYSGTLKSLLALRAWERRYTSALWVPQELVAQHGATVRSRRRCKGYLRGCPFEDEKGVVFGGGLFVNIEEVENADWFFTTLRSDRVTACDIGV</sequence>
<dbReference type="RefSeq" id="XP_067082104.1">
    <property type="nucleotide sequence ID" value="XM_067226003.1"/>
</dbReference>
<comment type="caution">
    <text evidence="2">The sequence shown here is derived from an EMBL/GenBank/DDBJ whole genome shotgun (WGS) entry which is preliminary data.</text>
</comment>
<dbReference type="GeneID" id="92376957"/>
<name>A0A1G4IGB7_TRYEQ</name>
<dbReference type="Proteomes" id="UP000195570">
    <property type="component" value="Unassembled WGS sequence"/>
</dbReference>
<evidence type="ECO:0000259" key="1">
    <source>
        <dbReference type="Pfam" id="PF20054"/>
    </source>
</evidence>
<dbReference type="Pfam" id="PF20054">
    <property type="entry name" value="Tc-38"/>
    <property type="match status" value="1"/>
</dbReference>
<dbReference type="AlphaFoldDB" id="A0A1G4IGB7"/>